<dbReference type="NCBIfam" id="TIGR00855">
    <property type="entry name" value="L12"/>
    <property type="match status" value="1"/>
</dbReference>
<dbReference type="InterPro" id="IPR036235">
    <property type="entry name" value="Ribosomal_bL12_oligo_N_sf"/>
</dbReference>
<dbReference type="GO" id="GO:0003729">
    <property type="term" value="F:mRNA binding"/>
    <property type="evidence" value="ECO:0007669"/>
    <property type="project" value="TreeGrafter"/>
</dbReference>
<dbReference type="GO" id="GO:1990904">
    <property type="term" value="C:ribonucleoprotein complex"/>
    <property type="evidence" value="ECO:0007669"/>
    <property type="project" value="UniProtKB-KW"/>
</dbReference>
<dbReference type="Proteomes" id="UP000240811">
    <property type="component" value="Unassembled WGS sequence"/>
</dbReference>
<dbReference type="InterPro" id="IPR014719">
    <property type="entry name" value="Ribosomal_bL12_C/ClpS-like"/>
</dbReference>
<evidence type="ECO:0000256" key="3">
    <source>
        <dbReference type="ARBA" id="ARBA00023274"/>
    </source>
</evidence>
<dbReference type="Gene3D" id="1.20.5.710">
    <property type="entry name" value="Single helix bin"/>
    <property type="match status" value="1"/>
</dbReference>
<organism evidence="7 8">
    <name type="scientific">Candidatus Liberibacter europaeus</name>
    <dbReference type="NCBI Taxonomy" id="744859"/>
    <lineage>
        <taxon>Bacteria</taxon>
        <taxon>Pseudomonadati</taxon>
        <taxon>Pseudomonadota</taxon>
        <taxon>Alphaproteobacteria</taxon>
        <taxon>Hyphomicrobiales</taxon>
        <taxon>Rhizobiaceae</taxon>
        <taxon>Liberibacter</taxon>
    </lineage>
</organism>
<dbReference type="FunFam" id="3.30.1390.10:FF:000001">
    <property type="entry name" value="50S ribosomal protein L7/L12"/>
    <property type="match status" value="1"/>
</dbReference>
<evidence type="ECO:0000256" key="2">
    <source>
        <dbReference type="ARBA" id="ARBA00022980"/>
    </source>
</evidence>
<dbReference type="AlphaFoldDB" id="A0A2T4VY73"/>
<dbReference type="InterPro" id="IPR008932">
    <property type="entry name" value="Ribosomal_bL12_oligo"/>
</dbReference>
<dbReference type="HAMAP" id="MF_00368">
    <property type="entry name" value="Ribosomal_bL12"/>
    <property type="match status" value="1"/>
</dbReference>
<dbReference type="CDD" id="cd00387">
    <property type="entry name" value="Ribosomal_L7_L12"/>
    <property type="match status" value="1"/>
</dbReference>
<keyword evidence="3 4" id="KW-0687">Ribonucleoprotein</keyword>
<dbReference type="InterPro" id="IPR000206">
    <property type="entry name" value="Ribosomal_bL12"/>
</dbReference>
<reference evidence="8" key="1">
    <citation type="submission" date="2018-02" db="EMBL/GenBank/DDBJ databases">
        <title>Genome sequence of Candidatus Liberibacter europaeus.</title>
        <authorList>
            <person name="Frampton R.A."/>
            <person name="Thompson S.M."/>
            <person name="David C."/>
            <person name="Addison S.M."/>
            <person name="Smith G.R."/>
        </authorList>
    </citation>
    <scope>NUCLEOTIDE SEQUENCE [LARGE SCALE GENOMIC DNA]</scope>
</reference>
<evidence type="ECO:0000313" key="7">
    <source>
        <dbReference type="EMBL" id="PTL86729.1"/>
    </source>
</evidence>
<dbReference type="PANTHER" id="PTHR45987:SF4">
    <property type="entry name" value="LARGE RIBOSOMAL SUBUNIT PROTEIN BL12M"/>
    <property type="match status" value="1"/>
</dbReference>
<evidence type="ECO:0000259" key="6">
    <source>
        <dbReference type="Pfam" id="PF16320"/>
    </source>
</evidence>
<name>A0A2T4VY73_9HYPH</name>
<sequence length="127" mass="13315">MSSIETIVDQLSSLTITQALELSQVLEEKWGVSAAAPVVVANDASSQGGGAPAVDEKTSFDVVLLGFEASSKISVIKSVREITSLGLKESKELVEGFPKNIKEGVDKDEAEGIKAKLVSAGAKIELR</sequence>
<dbReference type="InterPro" id="IPR013823">
    <property type="entry name" value="Ribosomal_bL12_C"/>
</dbReference>
<gene>
    <name evidence="4" type="primary">rplL</name>
    <name evidence="7" type="ORF">C4617_02660</name>
</gene>
<feature type="domain" description="Large ribosomal subunit protein bL12 oligomerization" evidence="6">
    <location>
        <begin position="4"/>
        <end position="51"/>
    </location>
</feature>
<dbReference type="GO" id="GO:0003735">
    <property type="term" value="F:structural constituent of ribosome"/>
    <property type="evidence" value="ECO:0007669"/>
    <property type="project" value="InterPro"/>
</dbReference>
<keyword evidence="2 4" id="KW-0689">Ribosomal protein</keyword>
<evidence type="ECO:0000256" key="4">
    <source>
        <dbReference type="HAMAP-Rule" id="MF_00368"/>
    </source>
</evidence>
<dbReference type="EMBL" id="PSQJ01000002">
    <property type="protein sequence ID" value="PTL86729.1"/>
    <property type="molecule type" value="Genomic_DNA"/>
</dbReference>
<comment type="function">
    <text evidence="4">Forms part of the ribosomal stalk which helps the ribosome interact with GTP-bound translation factors. Is thus essential for accurate translation.</text>
</comment>
<dbReference type="Pfam" id="PF16320">
    <property type="entry name" value="Ribosomal_L12_N"/>
    <property type="match status" value="1"/>
</dbReference>
<dbReference type="GO" id="GO:0005840">
    <property type="term" value="C:ribosome"/>
    <property type="evidence" value="ECO:0007669"/>
    <property type="project" value="UniProtKB-KW"/>
</dbReference>
<evidence type="ECO:0000313" key="8">
    <source>
        <dbReference type="Proteomes" id="UP000240811"/>
    </source>
</evidence>
<comment type="subunit">
    <text evidence="4">Homodimer. Part of the ribosomal stalk of the 50S ribosomal subunit. Forms a multimeric L10(L12)X complex, where L10 forms an elongated spine to which 2 to 4 L12 dimers bind in a sequential fashion. Binds GTP-bound translation factors.</text>
</comment>
<dbReference type="GO" id="GO:0006412">
    <property type="term" value="P:translation"/>
    <property type="evidence" value="ECO:0007669"/>
    <property type="project" value="UniProtKB-UniRule"/>
</dbReference>
<evidence type="ECO:0000259" key="5">
    <source>
        <dbReference type="Pfam" id="PF00542"/>
    </source>
</evidence>
<dbReference type="Gene3D" id="3.30.1390.10">
    <property type="match status" value="1"/>
</dbReference>
<dbReference type="GO" id="GO:0005737">
    <property type="term" value="C:cytoplasm"/>
    <property type="evidence" value="ECO:0007669"/>
    <property type="project" value="UniProtKB-ARBA"/>
</dbReference>
<dbReference type="SUPFAM" id="SSF48300">
    <property type="entry name" value="Ribosomal protein L7/12, oligomerisation (N-terminal) domain"/>
    <property type="match status" value="1"/>
</dbReference>
<dbReference type="Pfam" id="PF00542">
    <property type="entry name" value="Ribosomal_L12"/>
    <property type="match status" value="1"/>
</dbReference>
<accession>A0A2T4VY73</accession>
<feature type="domain" description="Large ribosomal subunit protein bL12 C-terminal" evidence="5">
    <location>
        <begin position="60"/>
        <end position="126"/>
    </location>
</feature>
<protein>
    <recommendedName>
        <fullName evidence="4">Large ribosomal subunit protein bL12</fullName>
    </recommendedName>
</protein>
<evidence type="ECO:0000256" key="1">
    <source>
        <dbReference type="ARBA" id="ARBA00007197"/>
    </source>
</evidence>
<proteinExistence type="inferred from homology"/>
<comment type="similarity">
    <text evidence="1 4">Belongs to the bacterial ribosomal protein bL12 family.</text>
</comment>
<comment type="caution">
    <text evidence="7">The sequence shown here is derived from an EMBL/GenBank/DDBJ whole genome shotgun (WGS) entry which is preliminary data.</text>
</comment>
<dbReference type="PANTHER" id="PTHR45987">
    <property type="entry name" value="39S RIBOSOMAL PROTEIN L12"/>
    <property type="match status" value="1"/>
</dbReference>
<dbReference type="SUPFAM" id="SSF54736">
    <property type="entry name" value="ClpS-like"/>
    <property type="match status" value="1"/>
</dbReference>